<keyword evidence="2" id="KW-0732">Signal</keyword>
<feature type="compositionally biased region" description="Basic and acidic residues" evidence="1">
    <location>
        <begin position="237"/>
        <end position="249"/>
    </location>
</feature>
<protein>
    <submittedName>
        <fullName evidence="3">Uncharacterized protein</fullName>
    </submittedName>
</protein>
<dbReference type="EMBL" id="CAJNRF010007931">
    <property type="protein sequence ID" value="CAF2095844.1"/>
    <property type="molecule type" value="Genomic_DNA"/>
</dbReference>
<feature type="compositionally biased region" description="Polar residues" evidence="1">
    <location>
        <begin position="250"/>
        <end position="260"/>
    </location>
</feature>
<dbReference type="Proteomes" id="UP000663866">
    <property type="component" value="Unassembled WGS sequence"/>
</dbReference>
<proteinExistence type="predicted"/>
<gene>
    <name evidence="4" type="ORF">OVN521_LOCUS7715</name>
    <name evidence="3" type="ORF">WKI299_LOCUS19131</name>
</gene>
<feature type="chain" id="PRO_5036230592" evidence="2">
    <location>
        <begin position="21"/>
        <end position="284"/>
    </location>
</feature>
<evidence type="ECO:0000313" key="4">
    <source>
        <dbReference type="EMBL" id="CAF3867152.1"/>
    </source>
</evidence>
<evidence type="ECO:0000256" key="1">
    <source>
        <dbReference type="SAM" id="MobiDB-lite"/>
    </source>
</evidence>
<feature type="region of interest" description="Disordered" evidence="1">
    <location>
        <begin position="121"/>
        <end position="284"/>
    </location>
</feature>
<sequence>MNIIWQIVLLPILVANYSCGRYAVKWVRTNDQSLIQESLKEAITHHSFDQYGNDSQSKVEHIVCKTRIFNGIRIKLYFKIEKQVWKCLLYKPLVQTLSIFCENCTQITDENSLEELQLQRNVEIDQEKPQANGERKEEEIDDEAKIDEIHQHREEKETNNDETNNDETNNDETNNDETNNDETNNDETNKDEPQIDNNNQQTHNEHPNHQQGFERDTDENQDNDETNIDTNHAEQQINHDEDVPHKDTNNIHIQNDNQQKLSEDTNHHQVVPEAQNNSDPEQNE</sequence>
<evidence type="ECO:0000313" key="5">
    <source>
        <dbReference type="Proteomes" id="UP000663856"/>
    </source>
</evidence>
<comment type="caution">
    <text evidence="3">The sequence shown here is derived from an EMBL/GenBank/DDBJ whole genome shotgun (WGS) entry which is preliminary data.</text>
</comment>
<evidence type="ECO:0000313" key="6">
    <source>
        <dbReference type="Proteomes" id="UP000663866"/>
    </source>
</evidence>
<dbReference type="AlphaFoldDB" id="A0A816T2N8"/>
<evidence type="ECO:0000256" key="2">
    <source>
        <dbReference type="SAM" id="SignalP"/>
    </source>
</evidence>
<feature type="compositionally biased region" description="Basic and acidic residues" evidence="1">
    <location>
        <begin position="122"/>
        <end position="138"/>
    </location>
</feature>
<reference evidence="3" key="1">
    <citation type="submission" date="2021-02" db="EMBL/GenBank/DDBJ databases">
        <authorList>
            <person name="Nowell W R."/>
        </authorList>
    </citation>
    <scope>NUCLEOTIDE SEQUENCE</scope>
</reference>
<feature type="compositionally biased region" description="Polar residues" evidence="1">
    <location>
        <begin position="274"/>
        <end position="284"/>
    </location>
</feature>
<feature type="compositionally biased region" description="Acidic residues" evidence="1">
    <location>
        <begin position="216"/>
        <end position="227"/>
    </location>
</feature>
<feature type="compositionally biased region" description="Acidic residues" evidence="1">
    <location>
        <begin position="163"/>
        <end position="185"/>
    </location>
</feature>
<dbReference type="EMBL" id="CAJOBG010000859">
    <property type="protein sequence ID" value="CAF3867152.1"/>
    <property type="molecule type" value="Genomic_DNA"/>
</dbReference>
<feature type="compositionally biased region" description="Basic and acidic residues" evidence="1">
    <location>
        <begin position="203"/>
        <end position="215"/>
    </location>
</feature>
<feature type="signal peptide" evidence="2">
    <location>
        <begin position="1"/>
        <end position="20"/>
    </location>
</feature>
<keyword evidence="6" id="KW-1185">Reference proteome</keyword>
<evidence type="ECO:0000313" key="3">
    <source>
        <dbReference type="EMBL" id="CAF2095844.1"/>
    </source>
</evidence>
<organism evidence="3 5">
    <name type="scientific">Rotaria magnacalcarata</name>
    <dbReference type="NCBI Taxonomy" id="392030"/>
    <lineage>
        <taxon>Eukaryota</taxon>
        <taxon>Metazoa</taxon>
        <taxon>Spiralia</taxon>
        <taxon>Gnathifera</taxon>
        <taxon>Rotifera</taxon>
        <taxon>Eurotatoria</taxon>
        <taxon>Bdelloidea</taxon>
        <taxon>Philodinida</taxon>
        <taxon>Philodinidae</taxon>
        <taxon>Rotaria</taxon>
    </lineage>
</organism>
<accession>A0A816T2N8</accession>
<dbReference type="Proteomes" id="UP000663856">
    <property type="component" value="Unassembled WGS sequence"/>
</dbReference>
<name>A0A816T2N8_9BILA</name>
<feature type="compositionally biased region" description="Basic and acidic residues" evidence="1">
    <location>
        <begin position="146"/>
        <end position="159"/>
    </location>
</feature>